<organism evidence="2">
    <name type="scientific">marine sediment metagenome</name>
    <dbReference type="NCBI Taxonomy" id="412755"/>
    <lineage>
        <taxon>unclassified sequences</taxon>
        <taxon>metagenomes</taxon>
        <taxon>ecological metagenomes</taxon>
    </lineage>
</organism>
<reference evidence="2" key="1">
    <citation type="journal article" date="2014" name="Front. Microbiol.">
        <title>High frequency of phylogenetically diverse reductive dehalogenase-homologous genes in deep subseafloor sedimentary metagenomes.</title>
        <authorList>
            <person name="Kawai M."/>
            <person name="Futagami T."/>
            <person name="Toyoda A."/>
            <person name="Takaki Y."/>
            <person name="Nishi S."/>
            <person name="Hori S."/>
            <person name="Arai W."/>
            <person name="Tsubouchi T."/>
            <person name="Morono Y."/>
            <person name="Uchiyama I."/>
            <person name="Ito T."/>
            <person name="Fujiyama A."/>
            <person name="Inagaki F."/>
            <person name="Takami H."/>
        </authorList>
    </citation>
    <scope>NUCLEOTIDE SEQUENCE</scope>
    <source>
        <strain evidence="2">Expedition CK06-06</strain>
    </source>
</reference>
<gene>
    <name evidence="2" type="ORF">S01H1_73379</name>
</gene>
<feature type="compositionally biased region" description="Gly residues" evidence="1">
    <location>
        <begin position="47"/>
        <end position="56"/>
    </location>
</feature>
<name>X0XWH2_9ZZZZ</name>
<accession>X0XWH2</accession>
<dbReference type="AlphaFoldDB" id="X0XWH2"/>
<evidence type="ECO:0000313" key="2">
    <source>
        <dbReference type="EMBL" id="GAG29116.1"/>
    </source>
</evidence>
<evidence type="ECO:0000256" key="1">
    <source>
        <dbReference type="SAM" id="MobiDB-lite"/>
    </source>
</evidence>
<comment type="caution">
    <text evidence="2">The sequence shown here is derived from an EMBL/GenBank/DDBJ whole genome shotgun (WGS) entry which is preliminary data.</text>
</comment>
<protein>
    <submittedName>
        <fullName evidence="2">Uncharacterized protein</fullName>
    </submittedName>
</protein>
<sequence length="94" mass="9692">IQQTEGGVPFQEYGPGETPQDFASPLSGAQRPEGAPMDAGAFPDSFGDGGGAGGGEEMATLTRICEQNHQTLLELKSTVSELPELIRKSGGMGP</sequence>
<feature type="region of interest" description="Disordered" evidence="1">
    <location>
        <begin position="1"/>
        <end position="58"/>
    </location>
</feature>
<feature type="non-terminal residue" evidence="2">
    <location>
        <position position="1"/>
    </location>
</feature>
<dbReference type="EMBL" id="BARS01049028">
    <property type="protein sequence ID" value="GAG29116.1"/>
    <property type="molecule type" value="Genomic_DNA"/>
</dbReference>
<proteinExistence type="predicted"/>